<accession>B7KDF9</accession>
<dbReference type="PANTHER" id="PTHR37459:SF1">
    <property type="entry name" value="CRISPR-ASSOCIATED PROTEIN CAS7_CST2_DEVR"/>
    <property type="match status" value="1"/>
</dbReference>
<dbReference type="InterPro" id="IPR010154">
    <property type="entry name" value="CRISPR-assoc_Cas7/Cst2/DevR"/>
</dbReference>
<sequence>MTNTTFPVYSISISGMLSWQLHALNNEGNEGNQSLTRRYYIVEKNDPEPKYVNGVSGDMLKHIQAEHLHRIATDENLALSEGGREFNPDRIGFDFSKKDKPLQPITEKVKEKGKDGKEKEKDAVVLDKSIDLILNKCVISDLEGFMFTIKNDKTLKRESVIEFGAVVGIPSLVKTQSYFHAKYGVENPTPYNTQISSGLYATVLNIEAFRIGYNPHNFEYAIDTTERKKRLDALLKSVLYTYMQPNGAKRNTNLPHPDHFEGVISVSTRRCPAPMISPLAIQEENEDSITEELKDKKPYVRQIYRLKNALNNLNGVDSIHLYEFYSMAQFAEQIQTLIELAQPWESNNAEAIE</sequence>
<dbReference type="Pfam" id="PF01905">
    <property type="entry name" value="DevR"/>
    <property type="match status" value="1"/>
</dbReference>
<dbReference type="NCBIfam" id="TIGR01875">
    <property type="entry name" value="cas_MJ0381"/>
    <property type="match status" value="1"/>
</dbReference>
<keyword evidence="4" id="KW-1185">Reference proteome</keyword>
<evidence type="ECO:0000256" key="2">
    <source>
        <dbReference type="ARBA" id="ARBA00025626"/>
    </source>
</evidence>
<comment type="function">
    <text evidence="2">CRISPR (clustered regularly interspaced short palindromic repeat) is an adaptive immune system that provides protection against mobile genetic elements (viruses, transposable elements and conjugative plasmids). CRISPR clusters contain spacers, sequences complementary to antecedent mobile elements, and target invading nucleic acids. CRISPR clusters are transcribed and processed into CRISPR RNA (crRNA).</text>
</comment>
<name>B7KDF9_GLOC7</name>
<keyword evidence="1" id="KW-0051">Antiviral defense</keyword>
<dbReference type="AlphaFoldDB" id="B7KDF9"/>
<organism evidence="3 4">
    <name type="scientific">Gloeothece citriformis (strain PCC 7424)</name>
    <name type="common">Cyanothece sp. (strain PCC 7424)</name>
    <dbReference type="NCBI Taxonomy" id="65393"/>
    <lineage>
        <taxon>Bacteria</taxon>
        <taxon>Bacillati</taxon>
        <taxon>Cyanobacteriota</taxon>
        <taxon>Cyanophyceae</taxon>
        <taxon>Oscillatoriophycideae</taxon>
        <taxon>Chroococcales</taxon>
        <taxon>Aphanothecaceae</taxon>
        <taxon>Gloeothece</taxon>
        <taxon>Gloeothece citriformis</taxon>
    </lineage>
</organism>
<dbReference type="PANTHER" id="PTHR37459">
    <property type="match status" value="1"/>
</dbReference>
<dbReference type="InterPro" id="IPR052681">
    <property type="entry name" value="CRISPR-Cas7/Cst2/DevR"/>
</dbReference>
<dbReference type="EMBL" id="CP001291">
    <property type="protein sequence ID" value="ACK68979.1"/>
    <property type="molecule type" value="Genomic_DNA"/>
</dbReference>
<dbReference type="RefSeq" id="WP_012597926.1">
    <property type="nucleotide sequence ID" value="NC_011729.1"/>
</dbReference>
<evidence type="ECO:0000313" key="3">
    <source>
        <dbReference type="EMBL" id="ACK68979.1"/>
    </source>
</evidence>
<dbReference type="OrthoDB" id="9811783at2"/>
<reference evidence="4" key="1">
    <citation type="journal article" date="2011" name="MBio">
        <title>Novel metabolic attributes of the genus Cyanothece, comprising a group of unicellular nitrogen-fixing Cyanobacteria.</title>
        <authorList>
            <person name="Bandyopadhyay A."/>
            <person name="Elvitigala T."/>
            <person name="Welsh E."/>
            <person name="Stockel J."/>
            <person name="Liberton M."/>
            <person name="Min H."/>
            <person name="Sherman L.A."/>
            <person name="Pakrasi H.B."/>
        </authorList>
    </citation>
    <scope>NUCLEOTIDE SEQUENCE [LARGE SCALE GENOMIC DNA]</scope>
    <source>
        <strain evidence="4">PCC 7424</strain>
    </source>
</reference>
<dbReference type="eggNOG" id="COG1857">
    <property type="taxonomic scope" value="Bacteria"/>
</dbReference>
<dbReference type="Proteomes" id="UP000002384">
    <property type="component" value="Chromosome"/>
</dbReference>
<protein>
    <submittedName>
        <fullName evidence="3">CRISPR-associated autoregulator, DevR family</fullName>
    </submittedName>
</protein>
<dbReference type="GO" id="GO:0051607">
    <property type="term" value="P:defense response to virus"/>
    <property type="evidence" value="ECO:0007669"/>
    <property type="project" value="UniProtKB-KW"/>
</dbReference>
<proteinExistence type="predicted"/>
<evidence type="ECO:0000256" key="1">
    <source>
        <dbReference type="ARBA" id="ARBA00023118"/>
    </source>
</evidence>
<dbReference type="STRING" id="65393.PCC7424_0515"/>
<dbReference type="KEGG" id="cyc:PCC7424_0515"/>
<evidence type="ECO:0000313" key="4">
    <source>
        <dbReference type="Proteomes" id="UP000002384"/>
    </source>
</evidence>
<gene>
    <name evidence="3" type="ordered locus">PCC7424_0515</name>
</gene>
<dbReference type="HOGENOM" id="CLU_054331_1_0_3"/>